<gene>
    <name evidence="1" type="ORF">B4109_0704</name>
</gene>
<accession>A0A150M2P6</accession>
<evidence type="ECO:0000313" key="1">
    <source>
        <dbReference type="EMBL" id="KYD18860.1"/>
    </source>
</evidence>
<sequence>MYRVFFERRPTRPRLSRALYDQLTALPPNTEVNVHTVKETYYNAVFLGFKPRTNTVSLLVDRFYEEGGRTLAINAASITSINLPASMRSDSQKQLEDEEE</sequence>
<comment type="caution">
    <text evidence="1">The sequence shown here is derived from an EMBL/GenBank/DDBJ whole genome shotgun (WGS) entry which is preliminary data.</text>
</comment>
<reference evidence="1 2" key="1">
    <citation type="submission" date="2016-01" db="EMBL/GenBank/DDBJ databases">
        <title>Draft Genome Sequences of Seven Thermophilic Sporeformers Isolated from Foods.</title>
        <authorList>
            <person name="Berendsen E.M."/>
            <person name="Wells-Bennik M.H."/>
            <person name="Krawcyk A.O."/>
            <person name="De Jong A."/>
            <person name="Holsappel S."/>
            <person name="Eijlander R.T."/>
            <person name="Kuipers O.P."/>
        </authorList>
    </citation>
    <scope>NUCLEOTIDE SEQUENCE [LARGE SCALE GENOMIC DNA]</scope>
    <source>
        <strain evidence="1 2">B4109</strain>
    </source>
</reference>
<dbReference type="RefSeq" id="WP_033015672.1">
    <property type="nucleotide sequence ID" value="NZ_CBCSGJ010000010.1"/>
</dbReference>
<dbReference type="PATRIC" id="fig|1422.18.peg.2785"/>
<dbReference type="GeneID" id="89612774"/>
<proteinExistence type="predicted"/>
<dbReference type="Proteomes" id="UP000075424">
    <property type="component" value="Unassembled WGS sequence"/>
</dbReference>
<dbReference type="AlphaFoldDB" id="A0A150M2P6"/>
<evidence type="ECO:0000313" key="2">
    <source>
        <dbReference type="Proteomes" id="UP000075424"/>
    </source>
</evidence>
<protein>
    <submittedName>
        <fullName evidence="1">Uncharacterized protein</fullName>
    </submittedName>
</protein>
<name>A0A150M2P6_GEOSE</name>
<dbReference type="EMBL" id="LQYV01000162">
    <property type="protein sequence ID" value="KYD18860.1"/>
    <property type="molecule type" value="Genomic_DNA"/>
</dbReference>
<organism evidence="1 2">
    <name type="scientific">Geobacillus stearothermophilus</name>
    <name type="common">Bacillus stearothermophilus</name>
    <dbReference type="NCBI Taxonomy" id="1422"/>
    <lineage>
        <taxon>Bacteria</taxon>
        <taxon>Bacillati</taxon>
        <taxon>Bacillota</taxon>
        <taxon>Bacilli</taxon>
        <taxon>Bacillales</taxon>
        <taxon>Anoxybacillaceae</taxon>
        <taxon>Geobacillus</taxon>
    </lineage>
</organism>